<evidence type="ECO:0000256" key="1">
    <source>
        <dbReference type="ARBA" id="ARBA00000085"/>
    </source>
</evidence>
<keyword evidence="4" id="KW-0808">Transferase</keyword>
<comment type="catalytic activity">
    <reaction evidence="1">
        <text>ATP + protein L-histidine = ADP + protein N-phospho-L-histidine.</text>
        <dbReference type="EC" id="2.7.13.3"/>
    </reaction>
</comment>
<evidence type="ECO:0000259" key="8">
    <source>
        <dbReference type="PROSITE" id="PS50109"/>
    </source>
</evidence>
<comment type="caution">
    <text evidence="9">The sequence shown here is derived from an EMBL/GenBank/DDBJ whole genome shotgun (WGS) entry which is preliminary data.</text>
</comment>
<feature type="transmembrane region" description="Helical" evidence="7">
    <location>
        <begin position="6"/>
        <end position="24"/>
    </location>
</feature>
<feature type="transmembrane region" description="Helical" evidence="7">
    <location>
        <begin position="171"/>
        <end position="192"/>
    </location>
</feature>
<evidence type="ECO:0000313" key="9">
    <source>
        <dbReference type="EMBL" id="OGG70729.1"/>
    </source>
</evidence>
<sequence length="521" mass="57044">MLNITNSILLMTALFNAGSMIVLLRGNVRRRENALFAIFLAALSIWALALIGSQVTNSYIASLYSTKASYIAALVIGVTYYLFSYSFPRSEAFPRSAVWIPTLAVLLFSVVLLVDPSFLTQAIVQYEWGRGVQLDLQGYLTFALLFGALFVGGIARLWAKYLVASGIERTQLLVIVGSVTIAGAAGIFYNLILPSPFLNNAKYIWTGPLFTTCIAIAVMYSVFRLQLFNAKVMITELLIGLLWITTFLRTILAANQTEQMFNGLLFVLSLAIGSLLVRSVRTEVRSREEIQRLSEEKSEFMTFASHEIRNPITAMRGYASLIVDGTVDHASPEVKAVAQKILIGGNDVLNLIAQFLSKSKMELGQISYNSAPFDLAAAASSIADGYVPHAQLRGLTLEKKIDESHQYTIKADEGKVKEVIGNLIDNSLKYTVHGGVTVAVERHGVAVRLTISDTGVGIAPETLPHLFKKFSRADAQKVNLLGTGVGLYLAKTFIEAMGGRIWAESDGKDKGSRFILEFPTQ</sequence>
<evidence type="ECO:0000256" key="7">
    <source>
        <dbReference type="SAM" id="Phobius"/>
    </source>
</evidence>
<name>A0A1F6EAN1_9BACT</name>
<dbReference type="Pfam" id="PF02518">
    <property type="entry name" value="HATPase_c"/>
    <property type="match status" value="1"/>
</dbReference>
<dbReference type="Proteomes" id="UP000176914">
    <property type="component" value="Unassembled WGS sequence"/>
</dbReference>
<dbReference type="PANTHER" id="PTHR43711:SF1">
    <property type="entry name" value="HISTIDINE KINASE 1"/>
    <property type="match status" value="1"/>
</dbReference>
<accession>A0A1F6EAN1</accession>
<keyword evidence="6" id="KW-0902">Two-component regulatory system</keyword>
<dbReference type="InterPro" id="IPR003661">
    <property type="entry name" value="HisK_dim/P_dom"/>
</dbReference>
<feature type="transmembrane region" description="Helical" evidence="7">
    <location>
        <begin position="235"/>
        <end position="254"/>
    </location>
</feature>
<dbReference type="Gene3D" id="3.30.565.10">
    <property type="entry name" value="Histidine kinase-like ATPase, C-terminal domain"/>
    <property type="match status" value="1"/>
</dbReference>
<dbReference type="SUPFAM" id="SSF55874">
    <property type="entry name" value="ATPase domain of HSP90 chaperone/DNA topoisomerase II/histidine kinase"/>
    <property type="match status" value="1"/>
</dbReference>
<evidence type="ECO:0000256" key="2">
    <source>
        <dbReference type="ARBA" id="ARBA00012438"/>
    </source>
</evidence>
<dbReference type="Gene3D" id="1.10.287.130">
    <property type="match status" value="1"/>
</dbReference>
<feature type="transmembrane region" description="Helical" evidence="7">
    <location>
        <begin position="204"/>
        <end position="223"/>
    </location>
</feature>
<feature type="transmembrane region" description="Helical" evidence="7">
    <location>
        <begin position="260"/>
        <end position="277"/>
    </location>
</feature>
<dbReference type="EC" id="2.7.13.3" evidence="2"/>
<dbReference type="SUPFAM" id="SSF47384">
    <property type="entry name" value="Homodimeric domain of signal transducing histidine kinase"/>
    <property type="match status" value="1"/>
</dbReference>
<evidence type="ECO:0000313" key="10">
    <source>
        <dbReference type="Proteomes" id="UP000176914"/>
    </source>
</evidence>
<keyword evidence="5" id="KW-0418">Kinase</keyword>
<feature type="transmembrane region" description="Helical" evidence="7">
    <location>
        <begin position="68"/>
        <end position="85"/>
    </location>
</feature>
<protein>
    <recommendedName>
        <fullName evidence="2">histidine kinase</fullName>
        <ecNumber evidence="2">2.7.13.3</ecNumber>
    </recommendedName>
</protein>
<dbReference type="PRINTS" id="PR00344">
    <property type="entry name" value="BCTRLSENSOR"/>
</dbReference>
<keyword evidence="7" id="KW-0812">Transmembrane</keyword>
<dbReference type="CDD" id="cd00082">
    <property type="entry name" value="HisKA"/>
    <property type="match status" value="1"/>
</dbReference>
<gene>
    <name evidence="9" type="ORF">A3C20_04375</name>
</gene>
<dbReference type="PROSITE" id="PS50109">
    <property type="entry name" value="HIS_KIN"/>
    <property type="match status" value="1"/>
</dbReference>
<dbReference type="Pfam" id="PF16927">
    <property type="entry name" value="HisKA_7TM"/>
    <property type="match status" value="1"/>
</dbReference>
<dbReference type="EMBL" id="MFLL01000001">
    <property type="protein sequence ID" value="OGG70729.1"/>
    <property type="molecule type" value="Genomic_DNA"/>
</dbReference>
<dbReference type="InterPro" id="IPR036097">
    <property type="entry name" value="HisK_dim/P_sf"/>
</dbReference>
<evidence type="ECO:0000256" key="5">
    <source>
        <dbReference type="ARBA" id="ARBA00022777"/>
    </source>
</evidence>
<dbReference type="InterPro" id="IPR005467">
    <property type="entry name" value="His_kinase_dom"/>
</dbReference>
<dbReference type="InterPro" id="IPR050736">
    <property type="entry name" value="Sensor_HK_Regulatory"/>
</dbReference>
<dbReference type="InterPro" id="IPR031621">
    <property type="entry name" value="HisKA_7TM"/>
</dbReference>
<dbReference type="AlphaFoldDB" id="A0A1F6EAN1"/>
<feature type="domain" description="Histidine kinase" evidence="8">
    <location>
        <begin position="303"/>
        <end position="521"/>
    </location>
</feature>
<feature type="transmembrane region" description="Helical" evidence="7">
    <location>
        <begin position="139"/>
        <end position="159"/>
    </location>
</feature>
<evidence type="ECO:0000256" key="4">
    <source>
        <dbReference type="ARBA" id="ARBA00022679"/>
    </source>
</evidence>
<feature type="transmembrane region" description="Helical" evidence="7">
    <location>
        <begin position="97"/>
        <end position="119"/>
    </location>
</feature>
<reference evidence="9 10" key="1">
    <citation type="journal article" date="2016" name="Nat. Commun.">
        <title>Thousands of microbial genomes shed light on interconnected biogeochemical processes in an aquifer system.</title>
        <authorList>
            <person name="Anantharaman K."/>
            <person name="Brown C.T."/>
            <person name="Hug L.A."/>
            <person name="Sharon I."/>
            <person name="Castelle C.J."/>
            <person name="Probst A.J."/>
            <person name="Thomas B.C."/>
            <person name="Singh A."/>
            <person name="Wilkins M.J."/>
            <person name="Karaoz U."/>
            <person name="Brodie E.L."/>
            <person name="Williams K.H."/>
            <person name="Hubbard S.S."/>
            <person name="Banfield J.F."/>
        </authorList>
    </citation>
    <scope>NUCLEOTIDE SEQUENCE [LARGE SCALE GENOMIC DNA]</scope>
</reference>
<dbReference type="SMART" id="SM00388">
    <property type="entry name" value="HisKA"/>
    <property type="match status" value="1"/>
</dbReference>
<organism evidence="9 10">
    <name type="scientific">Candidatus Kaiserbacteria bacterium RIFCSPHIGHO2_02_FULL_55_25</name>
    <dbReference type="NCBI Taxonomy" id="1798498"/>
    <lineage>
        <taxon>Bacteria</taxon>
        <taxon>Candidatus Kaiseribacteriota</taxon>
    </lineage>
</organism>
<feature type="transmembrane region" description="Helical" evidence="7">
    <location>
        <begin position="36"/>
        <end position="56"/>
    </location>
</feature>
<keyword evidence="7" id="KW-1133">Transmembrane helix</keyword>
<dbReference type="InterPro" id="IPR036890">
    <property type="entry name" value="HATPase_C_sf"/>
</dbReference>
<dbReference type="InterPro" id="IPR003594">
    <property type="entry name" value="HATPase_dom"/>
</dbReference>
<proteinExistence type="predicted"/>
<dbReference type="Pfam" id="PF00512">
    <property type="entry name" value="HisKA"/>
    <property type="match status" value="1"/>
</dbReference>
<evidence type="ECO:0000256" key="3">
    <source>
        <dbReference type="ARBA" id="ARBA00022553"/>
    </source>
</evidence>
<dbReference type="InterPro" id="IPR004358">
    <property type="entry name" value="Sig_transdc_His_kin-like_C"/>
</dbReference>
<keyword evidence="7" id="KW-0472">Membrane</keyword>
<evidence type="ECO:0000256" key="6">
    <source>
        <dbReference type="ARBA" id="ARBA00023012"/>
    </source>
</evidence>
<dbReference type="SMART" id="SM00387">
    <property type="entry name" value="HATPase_c"/>
    <property type="match status" value="1"/>
</dbReference>
<dbReference type="PANTHER" id="PTHR43711">
    <property type="entry name" value="TWO-COMPONENT HISTIDINE KINASE"/>
    <property type="match status" value="1"/>
</dbReference>
<keyword evidence="3" id="KW-0597">Phosphoprotein</keyword>
<dbReference type="GO" id="GO:0000155">
    <property type="term" value="F:phosphorelay sensor kinase activity"/>
    <property type="evidence" value="ECO:0007669"/>
    <property type="project" value="InterPro"/>
</dbReference>